<dbReference type="Gene3D" id="3.40.50.10420">
    <property type="entry name" value="NagB/RpiA/CoA transferase-like"/>
    <property type="match status" value="1"/>
</dbReference>
<name>A0ABP8KSB7_9BACT</name>
<evidence type="ECO:0000259" key="1">
    <source>
        <dbReference type="Pfam" id="PF02589"/>
    </source>
</evidence>
<sequence>MSSRDQIIANVKANKPQALPLPEIPDFGPDPAQTFTRFSDSLAFVGGQLVELPAGQTVADVVRERFPDAQRIAASVPLAGIPLMPVDAQTPKETLEQVDVAVLQGVFGVGENAAIWVPEANMPHRSLPFIAQHLVLVIDRYTIVPNMHEAYRQIDKTSLSYGVFIAGPSKTADIEQSLVVGAHGARSLTVLVR</sequence>
<protein>
    <submittedName>
        <fullName evidence="2">LUD domain-containing protein</fullName>
    </submittedName>
</protein>
<feature type="domain" description="LUD" evidence="1">
    <location>
        <begin position="86"/>
        <end position="192"/>
    </location>
</feature>
<evidence type="ECO:0000313" key="2">
    <source>
        <dbReference type="EMBL" id="GAA4415139.1"/>
    </source>
</evidence>
<dbReference type="PANTHER" id="PTHR43682">
    <property type="entry name" value="LACTATE UTILIZATION PROTEIN C"/>
    <property type="match status" value="1"/>
</dbReference>
<accession>A0ABP8KSB7</accession>
<dbReference type="PANTHER" id="PTHR43682:SF1">
    <property type="entry name" value="LACTATE UTILIZATION PROTEIN C"/>
    <property type="match status" value="1"/>
</dbReference>
<dbReference type="RefSeq" id="WP_345270323.1">
    <property type="nucleotide sequence ID" value="NZ_BAABHB010000012.1"/>
</dbReference>
<comment type="caution">
    <text evidence="2">The sequence shown here is derived from an EMBL/GenBank/DDBJ whole genome shotgun (WGS) entry which is preliminary data.</text>
</comment>
<evidence type="ECO:0000313" key="3">
    <source>
        <dbReference type="Proteomes" id="UP001500936"/>
    </source>
</evidence>
<keyword evidence="3" id="KW-1185">Reference proteome</keyword>
<dbReference type="EMBL" id="BAABHB010000012">
    <property type="protein sequence ID" value="GAA4415139.1"/>
    <property type="molecule type" value="Genomic_DNA"/>
</dbReference>
<dbReference type="Pfam" id="PF02589">
    <property type="entry name" value="LUD_dom"/>
    <property type="match status" value="1"/>
</dbReference>
<dbReference type="InterPro" id="IPR003741">
    <property type="entry name" value="LUD_dom"/>
</dbReference>
<proteinExistence type="predicted"/>
<dbReference type="InterPro" id="IPR024185">
    <property type="entry name" value="FTHF_cligase-like_sf"/>
</dbReference>
<dbReference type="InterPro" id="IPR037171">
    <property type="entry name" value="NagB/RpiA_transferase-like"/>
</dbReference>
<gene>
    <name evidence="2" type="ORF">GCM10023187_45360</name>
</gene>
<dbReference type="Proteomes" id="UP001500936">
    <property type="component" value="Unassembled WGS sequence"/>
</dbReference>
<organism evidence="2 3">
    <name type="scientific">Nibrella viscosa</name>
    <dbReference type="NCBI Taxonomy" id="1084524"/>
    <lineage>
        <taxon>Bacteria</taxon>
        <taxon>Pseudomonadati</taxon>
        <taxon>Bacteroidota</taxon>
        <taxon>Cytophagia</taxon>
        <taxon>Cytophagales</taxon>
        <taxon>Spirosomataceae</taxon>
        <taxon>Nibrella</taxon>
    </lineage>
</organism>
<reference evidence="3" key="1">
    <citation type="journal article" date="2019" name="Int. J. Syst. Evol. Microbiol.">
        <title>The Global Catalogue of Microorganisms (GCM) 10K type strain sequencing project: providing services to taxonomists for standard genome sequencing and annotation.</title>
        <authorList>
            <consortium name="The Broad Institute Genomics Platform"/>
            <consortium name="The Broad Institute Genome Sequencing Center for Infectious Disease"/>
            <person name="Wu L."/>
            <person name="Ma J."/>
        </authorList>
    </citation>
    <scope>NUCLEOTIDE SEQUENCE [LARGE SCALE GENOMIC DNA]</scope>
    <source>
        <strain evidence="3">JCM 17925</strain>
    </source>
</reference>
<dbReference type="SUPFAM" id="SSF100950">
    <property type="entry name" value="NagB/RpiA/CoA transferase-like"/>
    <property type="match status" value="1"/>
</dbReference>